<dbReference type="InterPro" id="IPR011766">
    <property type="entry name" value="TPP_enzyme_TPP-bd"/>
</dbReference>
<evidence type="ECO:0000259" key="2">
    <source>
        <dbReference type="Pfam" id="PF02775"/>
    </source>
</evidence>
<dbReference type="EMBL" id="QNVH01000008">
    <property type="protein sequence ID" value="TDA39680.1"/>
    <property type="molecule type" value="Genomic_DNA"/>
</dbReference>
<feature type="domain" description="Thiamine pyrophosphate enzyme TPP-binding" evidence="2">
    <location>
        <begin position="50"/>
        <end position="217"/>
    </location>
</feature>
<proteinExistence type="predicted"/>
<dbReference type="Gene3D" id="3.40.50.970">
    <property type="match status" value="1"/>
</dbReference>
<name>A0A523BGR9_9CREN</name>
<reference evidence="3 4" key="1">
    <citation type="journal article" date="2019" name="Nat. Microbiol.">
        <title>Expanding anaerobic alkane metabolism in the domain of Archaea.</title>
        <authorList>
            <person name="Wang Y."/>
            <person name="Wegener G."/>
            <person name="Hou J."/>
            <person name="Wang F."/>
            <person name="Xiao X."/>
        </authorList>
    </citation>
    <scope>NUCLEOTIDE SEQUENCE [LARGE SCALE GENOMIC DNA]</scope>
    <source>
        <strain evidence="3">WYZ-LMO10</strain>
    </source>
</reference>
<dbReference type="GO" id="GO:0019164">
    <property type="term" value="F:pyruvate synthase activity"/>
    <property type="evidence" value="ECO:0007669"/>
    <property type="project" value="UniProtKB-EC"/>
</dbReference>
<sequence>MTLGFRTIKEVPKDEFLAPGHRMCAGCTAATAIRQVLKAAGRNIIVTTATGCLEVATSYFPQTAWRVPWVHLGFENTAALASGIESAMKALRRKKKSEENPHVIAIGGDGGTFDIGLQALSGALERGHDFLYICYDNEAYMNTGIQRSSATPYCAATTTSPPGKRSMGQKTQKKDLVGIAVAHEIPYAATACPSYPIDLMNKVKKGLEVEGPALLHILTPCPTGWRFDISLGIELGKMAVLTGLWPLYEVENGVTRLTVQVPKREPVKKYLELQGRFRHLTEEEINRIQERADRLALKFGMGPLRQ</sequence>
<dbReference type="InterPro" id="IPR051479">
    <property type="entry name" value="PorB-like"/>
</dbReference>
<evidence type="ECO:0000256" key="1">
    <source>
        <dbReference type="ARBA" id="ARBA00023002"/>
    </source>
</evidence>
<dbReference type="NCBIfam" id="NF008819">
    <property type="entry name" value="PRK11865.1"/>
    <property type="match status" value="1"/>
</dbReference>
<dbReference type="SUPFAM" id="SSF52518">
    <property type="entry name" value="Thiamin diphosphate-binding fold (THDP-binding)"/>
    <property type="match status" value="1"/>
</dbReference>
<dbReference type="PANTHER" id="PTHR42897:SF2">
    <property type="entry name" value="PYRUVATE SYNTHASE SUBUNIT PORB"/>
    <property type="match status" value="1"/>
</dbReference>
<evidence type="ECO:0000313" key="3">
    <source>
        <dbReference type="EMBL" id="TDA39680.1"/>
    </source>
</evidence>
<dbReference type="GO" id="GO:0030976">
    <property type="term" value="F:thiamine pyrophosphate binding"/>
    <property type="evidence" value="ECO:0007669"/>
    <property type="project" value="InterPro"/>
</dbReference>
<dbReference type="Proteomes" id="UP000315399">
    <property type="component" value="Unassembled WGS sequence"/>
</dbReference>
<comment type="caution">
    <text evidence="3">The sequence shown here is derived from an EMBL/GenBank/DDBJ whole genome shotgun (WGS) entry which is preliminary data.</text>
</comment>
<dbReference type="Pfam" id="PF02775">
    <property type="entry name" value="TPP_enzyme_C"/>
    <property type="match status" value="1"/>
</dbReference>
<dbReference type="AlphaFoldDB" id="A0A523BGR9"/>
<keyword evidence="3" id="KW-0670">Pyruvate</keyword>
<gene>
    <name evidence="3" type="ORF">DSO08_01640</name>
</gene>
<keyword evidence="1 3" id="KW-0560">Oxidoreductase</keyword>
<protein>
    <submittedName>
        <fullName evidence="3">Pyruvate synthase subunit beta</fullName>
        <ecNumber evidence="3">1.2.7.1</ecNumber>
    </submittedName>
</protein>
<accession>A0A523BGR9</accession>
<evidence type="ECO:0000313" key="4">
    <source>
        <dbReference type="Proteomes" id="UP000315399"/>
    </source>
</evidence>
<dbReference type="CDD" id="cd03376">
    <property type="entry name" value="TPP_PFOR_porB_like"/>
    <property type="match status" value="1"/>
</dbReference>
<dbReference type="InterPro" id="IPR029061">
    <property type="entry name" value="THDP-binding"/>
</dbReference>
<dbReference type="EC" id="1.2.7.1" evidence="3"/>
<organism evidence="3 4">
    <name type="scientific">Thermoproteota archaeon</name>
    <dbReference type="NCBI Taxonomy" id="2056631"/>
    <lineage>
        <taxon>Archaea</taxon>
        <taxon>Thermoproteota</taxon>
    </lineage>
</organism>
<dbReference type="PANTHER" id="PTHR42897">
    <property type="entry name" value="PYRUVATE SYNTHASE SUBUNIT PORB"/>
    <property type="match status" value="1"/>
</dbReference>